<organism evidence="3 4">
    <name type="scientific">Metarhizium guizhouense (strain ARSEF 977)</name>
    <dbReference type="NCBI Taxonomy" id="1276136"/>
    <lineage>
        <taxon>Eukaryota</taxon>
        <taxon>Fungi</taxon>
        <taxon>Dikarya</taxon>
        <taxon>Ascomycota</taxon>
        <taxon>Pezizomycotina</taxon>
        <taxon>Sordariomycetes</taxon>
        <taxon>Hypocreomycetidae</taxon>
        <taxon>Hypocreales</taxon>
        <taxon>Clavicipitaceae</taxon>
        <taxon>Metarhizium</taxon>
    </lineage>
</organism>
<dbReference type="Pfam" id="PF11951">
    <property type="entry name" value="Fungal_trans_2"/>
    <property type="match status" value="1"/>
</dbReference>
<dbReference type="GO" id="GO:0005634">
    <property type="term" value="C:nucleus"/>
    <property type="evidence" value="ECO:0007669"/>
    <property type="project" value="UniProtKB-SubCell"/>
</dbReference>
<evidence type="ECO:0000256" key="2">
    <source>
        <dbReference type="ARBA" id="ARBA00023242"/>
    </source>
</evidence>
<dbReference type="AlphaFoldDB" id="A0A0B4GSI5"/>
<comment type="subcellular location">
    <subcellularLocation>
        <location evidence="1">Nucleus</location>
    </subcellularLocation>
</comment>
<evidence type="ECO:0000313" key="4">
    <source>
        <dbReference type="Proteomes" id="UP000031192"/>
    </source>
</evidence>
<dbReference type="Proteomes" id="UP000031192">
    <property type="component" value="Unassembled WGS sequence"/>
</dbReference>
<protein>
    <submittedName>
        <fullName evidence="3">C6 transcription factor</fullName>
    </submittedName>
</protein>
<dbReference type="EMBL" id="AZNH01000028">
    <property type="protein sequence ID" value="KID85593.1"/>
    <property type="molecule type" value="Genomic_DNA"/>
</dbReference>
<keyword evidence="2" id="KW-0539">Nucleus</keyword>
<gene>
    <name evidence="3" type="ORF">MGU_07130</name>
</gene>
<comment type="caution">
    <text evidence="3">The sequence shown here is derived from an EMBL/GenBank/DDBJ whole genome shotgun (WGS) entry which is preliminary data.</text>
</comment>
<dbReference type="PANTHER" id="PTHR37534:SF26">
    <property type="entry name" value="TRANSCRIPTION FACTOR, PUTATIVE-RELATED"/>
    <property type="match status" value="1"/>
</dbReference>
<reference evidence="3 4" key="1">
    <citation type="journal article" date="2014" name="Proc. Natl. Acad. Sci. U.S.A.">
        <title>Trajectory and genomic determinants of fungal-pathogen speciation and host adaptation.</title>
        <authorList>
            <person name="Hu X."/>
            <person name="Xiao G."/>
            <person name="Zheng P."/>
            <person name="Shang Y."/>
            <person name="Su Y."/>
            <person name="Zhang X."/>
            <person name="Liu X."/>
            <person name="Zhan S."/>
            <person name="St Leger R.J."/>
            <person name="Wang C."/>
        </authorList>
    </citation>
    <scope>NUCLEOTIDE SEQUENCE [LARGE SCALE GENOMIC DNA]</scope>
    <source>
        <strain evidence="3 4">ARSEF 977</strain>
    </source>
</reference>
<keyword evidence="4" id="KW-1185">Reference proteome</keyword>
<dbReference type="GO" id="GO:0003700">
    <property type="term" value="F:DNA-binding transcription factor activity"/>
    <property type="evidence" value="ECO:0007669"/>
    <property type="project" value="TreeGrafter"/>
</dbReference>
<dbReference type="GO" id="GO:0045944">
    <property type="term" value="P:positive regulation of transcription by RNA polymerase II"/>
    <property type="evidence" value="ECO:0007669"/>
    <property type="project" value="TreeGrafter"/>
</dbReference>
<dbReference type="InterPro" id="IPR021858">
    <property type="entry name" value="Fun_TF"/>
</dbReference>
<dbReference type="HOGENOM" id="CLU_523832_0_0_1"/>
<sequence>MVQHIRRDGTPINIQPSAPLSNEELVNHNTPCHGLVTPELTSHGHCDISETNNMFSFDNGLVDEIDIRLSLLTRDTTSAMDAEILGLRSPAFDGIYPQLEDGSLFNFDDGSFSGSSTSRTSEDALGLADGARDQPLTFTPIETVAAPSGTTPVSYGLQDTGDPSAFSLVDSTCQEGDSLDDAFLIAYYTDNLYEIQFPFVVSDEVQRDKYGAGWLLYLLFRSRAARKVTVILAEAHRSIKDGTGSAEERSRFLMLAKRFVAKLSSPTTMTTQLDTCQKPLKIIEVCFTQVQIMILQSLYGKYTDWASSLKAAAQPLGLLIQILRSDASLGNNAKALNSTHAKAAATILAYHLWFDLLATLLFRQSSFLGIEIGPHLQFCANELGTIAGCELWIIQCVRDVLYLDVWRRQLEAQKRLSIIELARRGLEIHERLKRGLAGLQKEDPAIRGPGTAITSIFAHTAATYLNVVFSGPNPALLEIRAAVSRVLEEFYGLAHTSHASTLPVLAWPLCLAGCFLGEEGRSKLWGTLTDLRGGCGEPQGRCQILRIVEECWRIRMKGQDCDWSLAINSLQGI</sequence>
<dbReference type="GO" id="GO:0000976">
    <property type="term" value="F:transcription cis-regulatory region binding"/>
    <property type="evidence" value="ECO:0007669"/>
    <property type="project" value="TreeGrafter"/>
</dbReference>
<dbReference type="PANTHER" id="PTHR37534">
    <property type="entry name" value="TRANSCRIPTIONAL ACTIVATOR PROTEIN UGA3"/>
    <property type="match status" value="1"/>
</dbReference>
<evidence type="ECO:0000256" key="1">
    <source>
        <dbReference type="ARBA" id="ARBA00004123"/>
    </source>
</evidence>
<name>A0A0B4GSI5_METGA</name>
<evidence type="ECO:0000313" key="3">
    <source>
        <dbReference type="EMBL" id="KID85593.1"/>
    </source>
</evidence>
<proteinExistence type="predicted"/>
<accession>A0A0B4GSI5</accession>